<sequence length="313" mass="33809">MTQHHGTTGRIIPVERLQPGDHSCMDVTDRASRWQVLTAFTRTGLARGEKVMLLLDPSDLNDEDAVACLDGGTGHMEAALKSGQFVLDRNTSAYLPDGRFSKERQVRDFAAEAERAREAGYPRLRGAGDMGWAPRAGVADDEVIDYEASLAELFADGYLTALCCYDRQQCGDPLVAATRTVHPLQVMECLGGLEVTRAPGGGRRIAGSAELGSREEFTRALREALGPRPGRGSSRYELDLTDLVYMEAHCAWQLLDLVAGLPRKDTAVVRCGPMPATALRGLGSADVPQLELHVADPQDTQDTGDTAEAEDVA</sequence>
<feature type="domain" description="MEDS" evidence="2">
    <location>
        <begin position="21"/>
        <end position="183"/>
    </location>
</feature>
<comment type="caution">
    <text evidence="3">The sequence shown here is derived from an EMBL/GenBank/DDBJ whole genome shotgun (WGS) entry which is preliminary data.</text>
</comment>
<dbReference type="Proteomes" id="UP001596139">
    <property type="component" value="Unassembled WGS sequence"/>
</dbReference>
<gene>
    <name evidence="3" type="ORF">ACFP4F_14915</name>
</gene>
<feature type="region of interest" description="Disordered" evidence="1">
    <location>
        <begin position="294"/>
        <end position="313"/>
    </location>
</feature>
<dbReference type="InterPro" id="IPR025847">
    <property type="entry name" value="MEDS_domain"/>
</dbReference>
<organism evidence="3 4">
    <name type="scientific">Streptomyces ochraceiscleroticus</name>
    <dbReference type="NCBI Taxonomy" id="47761"/>
    <lineage>
        <taxon>Bacteria</taxon>
        <taxon>Bacillati</taxon>
        <taxon>Actinomycetota</taxon>
        <taxon>Actinomycetes</taxon>
        <taxon>Kitasatosporales</taxon>
        <taxon>Streptomycetaceae</taxon>
        <taxon>Streptomyces</taxon>
    </lineage>
</organism>
<dbReference type="EMBL" id="JBHSPX010000004">
    <property type="protein sequence ID" value="MFC6063844.1"/>
    <property type="molecule type" value="Genomic_DNA"/>
</dbReference>
<evidence type="ECO:0000259" key="2">
    <source>
        <dbReference type="Pfam" id="PF14417"/>
    </source>
</evidence>
<protein>
    <submittedName>
        <fullName evidence="3">MEDS domain-containing protein</fullName>
    </submittedName>
</protein>
<keyword evidence="4" id="KW-1185">Reference proteome</keyword>
<evidence type="ECO:0000313" key="4">
    <source>
        <dbReference type="Proteomes" id="UP001596139"/>
    </source>
</evidence>
<evidence type="ECO:0000313" key="3">
    <source>
        <dbReference type="EMBL" id="MFC6063844.1"/>
    </source>
</evidence>
<name>A0ABW1MJ74_9ACTN</name>
<reference evidence="4" key="1">
    <citation type="journal article" date="2019" name="Int. J. Syst. Evol. Microbiol.">
        <title>The Global Catalogue of Microorganisms (GCM) 10K type strain sequencing project: providing services to taxonomists for standard genome sequencing and annotation.</title>
        <authorList>
            <consortium name="The Broad Institute Genomics Platform"/>
            <consortium name="The Broad Institute Genome Sequencing Center for Infectious Disease"/>
            <person name="Wu L."/>
            <person name="Ma J."/>
        </authorList>
    </citation>
    <scope>NUCLEOTIDE SEQUENCE [LARGE SCALE GENOMIC DNA]</scope>
    <source>
        <strain evidence="4">CGMCC 1.15180</strain>
    </source>
</reference>
<evidence type="ECO:0000256" key="1">
    <source>
        <dbReference type="SAM" id="MobiDB-lite"/>
    </source>
</evidence>
<accession>A0ABW1MJ74</accession>
<proteinExistence type="predicted"/>
<dbReference type="RefSeq" id="WP_031052843.1">
    <property type="nucleotide sequence ID" value="NZ_JBHSPX010000004.1"/>
</dbReference>
<dbReference type="Pfam" id="PF14417">
    <property type="entry name" value="MEDS"/>
    <property type="match status" value="1"/>
</dbReference>